<organism evidence="2 3">
    <name type="scientific">Pseudomonas gingeri</name>
    <dbReference type="NCBI Taxonomy" id="117681"/>
    <lineage>
        <taxon>Bacteria</taxon>
        <taxon>Pseudomonadati</taxon>
        <taxon>Pseudomonadota</taxon>
        <taxon>Gammaproteobacteria</taxon>
        <taxon>Pseudomonadales</taxon>
        <taxon>Pseudomonadaceae</taxon>
        <taxon>Pseudomonas</taxon>
    </lineage>
</organism>
<dbReference type="RefSeq" id="WP_152740155.1">
    <property type="nucleotide sequence ID" value="NZ_JACAQA010000005.1"/>
</dbReference>
<evidence type="ECO:0000256" key="1">
    <source>
        <dbReference type="SAM" id="MobiDB-lite"/>
    </source>
</evidence>
<dbReference type="Gene3D" id="3.10.20.860">
    <property type="match status" value="1"/>
</dbReference>
<feature type="region of interest" description="Disordered" evidence="1">
    <location>
        <begin position="138"/>
        <end position="157"/>
    </location>
</feature>
<feature type="compositionally biased region" description="Basic and acidic residues" evidence="1">
    <location>
        <begin position="148"/>
        <end position="157"/>
    </location>
</feature>
<reference evidence="2 3" key="1">
    <citation type="submission" date="2020-04" db="EMBL/GenBank/DDBJ databases">
        <title>Molecular characterization of pseudomonads from Agaricus bisporus reveal novel blotch 2 pathogens in Western Europe.</title>
        <authorList>
            <person name="Taparia T."/>
            <person name="Krijger M."/>
            <person name="Haynes E."/>
            <person name="Elpinstone J.G."/>
            <person name="Noble R."/>
            <person name="Van Der Wolf J."/>
        </authorList>
    </citation>
    <scope>NUCLEOTIDE SEQUENCE [LARGE SCALE GENOMIC DNA]</scope>
    <source>
        <strain evidence="2 3">G9001</strain>
    </source>
</reference>
<protein>
    <submittedName>
        <fullName evidence="2">Type II toxin-antitoxin system MqsA family antitoxin</fullName>
    </submittedName>
</protein>
<accession>A0A7Y8BR15</accession>
<dbReference type="Proteomes" id="UP000522864">
    <property type="component" value="Unassembled WGS sequence"/>
</dbReference>
<dbReference type="NCBIfam" id="TIGR03830">
    <property type="entry name" value="CxxCG_CxxCG_HTH"/>
    <property type="match status" value="1"/>
</dbReference>
<proteinExistence type="predicted"/>
<dbReference type="EMBL" id="JACAQA010000005">
    <property type="protein sequence ID" value="NWB84796.1"/>
    <property type="molecule type" value="Genomic_DNA"/>
</dbReference>
<gene>
    <name evidence="2" type="ORF">HX830_07880</name>
</gene>
<dbReference type="InterPro" id="IPR010982">
    <property type="entry name" value="Lambda_DNA-bd_dom_sf"/>
</dbReference>
<evidence type="ECO:0000313" key="2">
    <source>
        <dbReference type="EMBL" id="NWB84796.1"/>
    </source>
</evidence>
<name>A0A7Y8BR15_9PSED</name>
<dbReference type="Pfam" id="PF15731">
    <property type="entry name" value="MqsA_antitoxin"/>
    <property type="match status" value="1"/>
</dbReference>
<dbReference type="AlphaFoldDB" id="A0A7Y8BR15"/>
<sequence>MKRQDCVSCGMHNAMHWFEDRNFEVDFKALKKSVPRLSGWQCEACSEIELDPESAQRYSDASDELVYQSRREVANEMKRIRRKLHFTQRAAVELLSGGGHNAFSRYERAEIDPPKPLFVLMHLLDRHPELVEDIKSISEGKAPWHPPSPREGKHSLT</sequence>
<evidence type="ECO:0000313" key="3">
    <source>
        <dbReference type="Proteomes" id="UP000522864"/>
    </source>
</evidence>
<comment type="caution">
    <text evidence="2">The sequence shown here is derived from an EMBL/GenBank/DDBJ whole genome shotgun (WGS) entry which is preliminary data.</text>
</comment>
<dbReference type="InterPro" id="IPR022452">
    <property type="entry name" value="MqsA"/>
</dbReference>
<dbReference type="GO" id="GO:0003677">
    <property type="term" value="F:DNA binding"/>
    <property type="evidence" value="ECO:0007669"/>
    <property type="project" value="InterPro"/>
</dbReference>
<dbReference type="Gene3D" id="1.10.260.40">
    <property type="entry name" value="lambda repressor-like DNA-binding domains"/>
    <property type="match status" value="1"/>
</dbReference>
<dbReference type="InterPro" id="IPR032758">
    <property type="entry name" value="MqsA/HigA-2"/>
</dbReference>